<keyword evidence="1" id="KW-0812">Transmembrane</keyword>
<keyword evidence="1" id="KW-1133">Transmembrane helix</keyword>
<comment type="caution">
    <text evidence="2">The sequence shown here is derived from an EMBL/GenBank/DDBJ whole genome shotgun (WGS) entry which is preliminary data.</text>
</comment>
<sequence length="238" mass="28304">MLFFIKIYIAFAYVLNNYNVLEYKFCKNEKHIVKEALKRQGPLYFIKYTFKDALENVGINIYLVTIHTYREKTFTWFFENIQVRNFSKNTTHMNMAKDIRINISDIPRNVTYFYFQMNFTSLEGTKHSLVTQKIYTNKYGQFYNILPRDYHLFLKTFATKINKKVTIALFGKETKYNTSMDNFIDTFEMSHFMYYVLGVCLVLGVLLGILSYILSHAEGVVKKKRTRKKCVKLSEILN</sequence>
<evidence type="ECO:0000256" key="1">
    <source>
        <dbReference type="SAM" id="Phobius"/>
    </source>
</evidence>
<organism evidence="2 3">
    <name type="scientific">Ecytonucleospora hepatopenaei</name>
    <dbReference type="NCBI Taxonomy" id="646526"/>
    <lineage>
        <taxon>Eukaryota</taxon>
        <taxon>Fungi</taxon>
        <taxon>Fungi incertae sedis</taxon>
        <taxon>Microsporidia</taxon>
        <taxon>Enterocytozoonidae</taxon>
        <taxon>Ecytonucleospora</taxon>
    </lineage>
</organism>
<dbReference type="VEuPathDB" id="MicrosporidiaDB:EHP00_708"/>
<keyword evidence="1" id="KW-0472">Membrane</keyword>
<accession>A0A1W0E3T5</accession>
<protein>
    <submittedName>
        <fullName evidence="2">Uncharacterized protein</fullName>
    </submittedName>
</protein>
<reference evidence="2 3" key="1">
    <citation type="journal article" date="2017" name="Environ. Microbiol.">
        <title>Decay of the glycolytic pathway and adaptation to intranuclear parasitism within Enterocytozoonidae microsporidia.</title>
        <authorList>
            <person name="Wiredu Boakye D."/>
            <person name="Jaroenlak P."/>
            <person name="Prachumwat A."/>
            <person name="Williams T.A."/>
            <person name="Bateman K.S."/>
            <person name="Itsathitphaisarn O."/>
            <person name="Sritunyalucksana K."/>
            <person name="Paszkiewicz K.H."/>
            <person name="Moore K.A."/>
            <person name="Stentiford G.D."/>
            <person name="Williams B.A."/>
        </authorList>
    </citation>
    <scope>NUCLEOTIDE SEQUENCE [LARGE SCALE GENOMIC DNA]</scope>
    <source>
        <strain evidence="2 3">TH1</strain>
    </source>
</reference>
<gene>
    <name evidence="2" type="ORF">EHP00_708</name>
</gene>
<dbReference type="AlphaFoldDB" id="A0A1W0E3T5"/>
<evidence type="ECO:0000313" key="3">
    <source>
        <dbReference type="Proteomes" id="UP000192758"/>
    </source>
</evidence>
<name>A0A1W0E3T5_9MICR</name>
<dbReference type="EMBL" id="MNPJ01000024">
    <property type="protein sequence ID" value="OQS53886.1"/>
    <property type="molecule type" value="Genomic_DNA"/>
</dbReference>
<proteinExistence type="predicted"/>
<dbReference type="Proteomes" id="UP000192758">
    <property type="component" value="Unassembled WGS sequence"/>
</dbReference>
<feature type="transmembrane region" description="Helical" evidence="1">
    <location>
        <begin position="192"/>
        <end position="215"/>
    </location>
</feature>
<evidence type="ECO:0000313" key="2">
    <source>
        <dbReference type="EMBL" id="OQS53886.1"/>
    </source>
</evidence>
<keyword evidence="3" id="KW-1185">Reference proteome</keyword>